<keyword evidence="6 12" id="KW-1133">Transmembrane helix</keyword>
<comment type="subcellular location">
    <subcellularLocation>
        <location evidence="1">Membrane</location>
        <topology evidence="1">Multi-pass membrane protein</topology>
    </subcellularLocation>
</comment>
<feature type="transmembrane region" description="Helical" evidence="12">
    <location>
        <begin position="157"/>
        <end position="180"/>
    </location>
</feature>
<comment type="similarity">
    <text evidence="2 11">Belongs to the CDP-alcohol phosphatidyltransferase class-I family.</text>
</comment>
<dbReference type="PIRSF" id="PIRSF000847">
    <property type="entry name" value="Phos_ph_gly_syn"/>
    <property type="match status" value="1"/>
</dbReference>
<evidence type="ECO:0000313" key="14">
    <source>
        <dbReference type="Proteomes" id="UP000272015"/>
    </source>
</evidence>
<dbReference type="PANTHER" id="PTHR14269:SF62">
    <property type="entry name" value="CDP-DIACYLGLYCEROL--GLYCEROL-3-PHOSPHATE 3-PHOSPHATIDYLTRANSFERASE 1, CHLOROPLASTIC"/>
    <property type="match status" value="1"/>
</dbReference>
<dbReference type="RefSeq" id="WP_119972856.1">
    <property type="nucleotide sequence ID" value="NZ_JBHSQA010000022.1"/>
</dbReference>
<evidence type="ECO:0000256" key="2">
    <source>
        <dbReference type="ARBA" id="ARBA00010441"/>
    </source>
</evidence>
<dbReference type="UniPathway" id="UPA00085"/>
<evidence type="ECO:0000256" key="9">
    <source>
        <dbReference type="ARBA" id="ARBA00023209"/>
    </source>
</evidence>
<keyword evidence="3" id="KW-0444">Lipid biosynthesis</keyword>
<dbReference type="InterPro" id="IPR000462">
    <property type="entry name" value="CDP-OH_P_trans"/>
</dbReference>
<reference evidence="13 14" key="1">
    <citation type="submission" date="2018-09" db="EMBL/GenBank/DDBJ databases">
        <title>Novel species of Cryobacterium.</title>
        <authorList>
            <person name="Liu Q."/>
            <person name="Xin Y.-H."/>
        </authorList>
    </citation>
    <scope>NUCLEOTIDE SEQUENCE [LARGE SCALE GENOMIC DNA]</scope>
    <source>
        <strain evidence="13 14">Hh39</strain>
    </source>
</reference>
<dbReference type="InterPro" id="IPR048254">
    <property type="entry name" value="CDP_ALCOHOL_P_TRANSF_CS"/>
</dbReference>
<dbReference type="InterPro" id="IPR004570">
    <property type="entry name" value="Phosphatidylglycerol_P_synth"/>
</dbReference>
<gene>
    <name evidence="13" type="ORF">D6T64_05510</name>
</gene>
<evidence type="ECO:0000256" key="10">
    <source>
        <dbReference type="ARBA" id="ARBA00023264"/>
    </source>
</evidence>
<name>A0A3A5MXL6_9MICO</name>
<sequence>MNTKDRTLRPRFEWWTIPNVVTVIRFVLIVPIVALLLSGAQPLTVATLTVLFGATDWVDGFLARRLGQESRVGEILDPIADRLGIGCLGIALSIIGAIPWSVIIVILLVDLIVGSVFLVRHRNYQLSVTWIGKIRTALIMISAFAVTVGLVPGMELVLLIGQVGLVVGALFHIAAGIGYLRQLLRQDVPHAPATAHGRD</sequence>
<protein>
    <submittedName>
        <fullName evidence="13">CDP-alcohol phosphatidyltransferase family protein</fullName>
    </submittedName>
</protein>
<dbReference type="Proteomes" id="UP000272015">
    <property type="component" value="Unassembled WGS sequence"/>
</dbReference>
<proteinExistence type="inferred from homology"/>
<dbReference type="EMBL" id="QZVS01000067">
    <property type="protein sequence ID" value="RJT89914.1"/>
    <property type="molecule type" value="Genomic_DNA"/>
</dbReference>
<evidence type="ECO:0000256" key="3">
    <source>
        <dbReference type="ARBA" id="ARBA00022516"/>
    </source>
</evidence>
<keyword evidence="8 12" id="KW-0472">Membrane</keyword>
<evidence type="ECO:0000256" key="5">
    <source>
        <dbReference type="ARBA" id="ARBA00022692"/>
    </source>
</evidence>
<feature type="transmembrane region" description="Helical" evidence="12">
    <location>
        <begin position="100"/>
        <end position="119"/>
    </location>
</feature>
<dbReference type="InterPro" id="IPR043130">
    <property type="entry name" value="CDP-OH_PTrfase_TM_dom"/>
</dbReference>
<dbReference type="InterPro" id="IPR050324">
    <property type="entry name" value="CDP-alcohol_PTase-I"/>
</dbReference>
<evidence type="ECO:0000256" key="12">
    <source>
        <dbReference type="SAM" id="Phobius"/>
    </source>
</evidence>
<evidence type="ECO:0000256" key="11">
    <source>
        <dbReference type="RuleBase" id="RU003750"/>
    </source>
</evidence>
<keyword evidence="9" id="KW-0594">Phospholipid biosynthesis</keyword>
<dbReference type="PANTHER" id="PTHR14269">
    <property type="entry name" value="CDP-DIACYLGLYCEROL--GLYCEROL-3-PHOSPHATE 3-PHOSPHATIDYLTRANSFERASE-RELATED"/>
    <property type="match status" value="1"/>
</dbReference>
<dbReference type="GO" id="GO:0016020">
    <property type="term" value="C:membrane"/>
    <property type="evidence" value="ECO:0007669"/>
    <property type="project" value="UniProtKB-SubCell"/>
</dbReference>
<dbReference type="Pfam" id="PF01066">
    <property type="entry name" value="CDP-OH_P_transf"/>
    <property type="match status" value="1"/>
</dbReference>
<dbReference type="GO" id="GO:0008444">
    <property type="term" value="F:CDP-diacylglycerol-glycerol-3-phosphate 3-phosphatidyltransferase activity"/>
    <property type="evidence" value="ECO:0007669"/>
    <property type="project" value="InterPro"/>
</dbReference>
<dbReference type="OrthoDB" id="9796672at2"/>
<dbReference type="Gene3D" id="1.20.120.1760">
    <property type="match status" value="1"/>
</dbReference>
<evidence type="ECO:0000256" key="1">
    <source>
        <dbReference type="ARBA" id="ARBA00004141"/>
    </source>
</evidence>
<keyword evidence="5 12" id="KW-0812">Transmembrane</keyword>
<evidence type="ECO:0000256" key="6">
    <source>
        <dbReference type="ARBA" id="ARBA00022989"/>
    </source>
</evidence>
<organism evidence="13 14">
    <name type="scientific">Cryobacterium melibiosiphilum</name>
    <dbReference type="NCBI Taxonomy" id="995039"/>
    <lineage>
        <taxon>Bacteria</taxon>
        <taxon>Bacillati</taxon>
        <taxon>Actinomycetota</taxon>
        <taxon>Actinomycetes</taxon>
        <taxon>Micrococcales</taxon>
        <taxon>Microbacteriaceae</taxon>
        <taxon>Cryobacterium</taxon>
    </lineage>
</organism>
<dbReference type="PROSITE" id="PS00379">
    <property type="entry name" value="CDP_ALCOHOL_P_TRANSF"/>
    <property type="match status" value="1"/>
</dbReference>
<keyword evidence="14" id="KW-1185">Reference proteome</keyword>
<keyword evidence="10" id="KW-1208">Phospholipid metabolism</keyword>
<keyword evidence="4 11" id="KW-0808">Transferase</keyword>
<evidence type="ECO:0000313" key="13">
    <source>
        <dbReference type="EMBL" id="RJT89914.1"/>
    </source>
</evidence>
<feature type="transmembrane region" description="Helical" evidence="12">
    <location>
        <begin position="12"/>
        <end position="37"/>
    </location>
</feature>
<dbReference type="GO" id="GO:0046474">
    <property type="term" value="P:glycerophospholipid biosynthetic process"/>
    <property type="evidence" value="ECO:0007669"/>
    <property type="project" value="TreeGrafter"/>
</dbReference>
<dbReference type="AlphaFoldDB" id="A0A3A5MXL6"/>
<keyword evidence="7" id="KW-0443">Lipid metabolism</keyword>
<feature type="transmembrane region" description="Helical" evidence="12">
    <location>
        <begin position="131"/>
        <end position="151"/>
    </location>
</feature>
<accession>A0A3A5MXL6</accession>
<comment type="caution">
    <text evidence="13">The sequence shown here is derived from an EMBL/GenBank/DDBJ whole genome shotgun (WGS) entry which is preliminary data.</text>
</comment>
<evidence type="ECO:0000256" key="4">
    <source>
        <dbReference type="ARBA" id="ARBA00022679"/>
    </source>
</evidence>
<evidence type="ECO:0000256" key="7">
    <source>
        <dbReference type="ARBA" id="ARBA00023098"/>
    </source>
</evidence>
<evidence type="ECO:0000256" key="8">
    <source>
        <dbReference type="ARBA" id="ARBA00023136"/>
    </source>
</evidence>